<sequence>MNISIIGRLTGPKGDIAYQILSKIAPQFPLVKFNIAGGPVSSRFKALASNNVIFYGFVDDVPKVIKGADLVIGAGRVAIEALQLNTPVLAIGEKQYVGILDKNNIAQAQESNFGDCALDEFHDFNQISSDLKDFIQFNLKREDLSAVVNQYSPANIMPKINQVYSHALADVTFAKKKEVPVLIYHRVVNEKLTDSKFNVYITKEKLDWQIGFLKRQGFNIITFKDLANGIKVKKPIILTFDDGYEDNYLNLLPLLKKHQEKAVIYCLGNRSIQNNIWDEKLGEPSANLMSDYQIQECHNSGLIEIASHGLKHQHLPDLSEAEVKEELESSKSNLEKLINDKVVSFAYPYGDYGKREEILAYESGYDFAIGTVNGPLNLTDNYYAIRRIQIFPSTKKFDFWKKTSGFYLRLCKLKAKDF</sequence>
<dbReference type="InterPro" id="IPR002509">
    <property type="entry name" value="NODB_dom"/>
</dbReference>
<dbReference type="EMBL" id="JACCHT010000001">
    <property type="protein sequence ID" value="NYT27523.1"/>
    <property type="molecule type" value="Genomic_DNA"/>
</dbReference>
<dbReference type="InterPro" id="IPR011330">
    <property type="entry name" value="Glyco_hydro/deAcase_b/a-brl"/>
</dbReference>
<evidence type="ECO:0000313" key="4">
    <source>
        <dbReference type="Proteomes" id="UP000568751"/>
    </source>
</evidence>
<gene>
    <name evidence="3" type="ORF">H0A76_06240</name>
</gene>
<dbReference type="GO" id="GO:0016810">
    <property type="term" value="F:hydrolase activity, acting on carbon-nitrogen (but not peptide) bonds"/>
    <property type="evidence" value="ECO:0007669"/>
    <property type="project" value="InterPro"/>
</dbReference>
<name>A0A853F0S0_9GAMM</name>
<dbReference type="AlphaFoldDB" id="A0A853F0S0"/>
<dbReference type="CDD" id="cd10918">
    <property type="entry name" value="CE4_NodB_like_5s_6s"/>
    <property type="match status" value="1"/>
</dbReference>
<dbReference type="Pfam" id="PF01522">
    <property type="entry name" value="Polysacc_deac_1"/>
    <property type="match status" value="1"/>
</dbReference>
<dbReference type="GO" id="GO:0005975">
    <property type="term" value="P:carbohydrate metabolic process"/>
    <property type="evidence" value="ECO:0007669"/>
    <property type="project" value="InterPro"/>
</dbReference>
<dbReference type="PROSITE" id="PS51677">
    <property type="entry name" value="NODB"/>
    <property type="match status" value="1"/>
</dbReference>
<feature type="domain" description="NodB homology" evidence="2">
    <location>
        <begin position="234"/>
        <end position="418"/>
    </location>
</feature>
<reference evidence="3 4" key="1">
    <citation type="submission" date="2020-05" db="EMBL/GenBank/DDBJ databases">
        <title>Horizontal transmission and recombination maintain forever young bacterial symbiont genomes.</title>
        <authorList>
            <person name="Russell S.L."/>
            <person name="Pepper-Tunick E."/>
            <person name="Svedberg J."/>
            <person name="Byrne A."/>
            <person name="Ruelas Castillo J."/>
            <person name="Vollmers C."/>
            <person name="Beinart R.A."/>
            <person name="Corbett-Detig R."/>
        </authorList>
    </citation>
    <scope>NUCLEOTIDE SEQUENCE [LARGE SCALE GENOMIC DNA]</scope>
    <source>
        <strain evidence="3">455</strain>
    </source>
</reference>
<dbReference type="InterPro" id="IPR051398">
    <property type="entry name" value="Polysacch_Deacetylase"/>
</dbReference>
<dbReference type="PANTHER" id="PTHR34216">
    <property type="match status" value="1"/>
</dbReference>
<comment type="caution">
    <text evidence="3">The sequence shown here is derived from an EMBL/GenBank/DDBJ whole genome shotgun (WGS) entry which is preliminary data.</text>
</comment>
<organism evidence="3 4">
    <name type="scientific">Candidatus Thiodubiliella endoseptemdiera</name>
    <dbReference type="NCBI Taxonomy" id="2738886"/>
    <lineage>
        <taxon>Bacteria</taxon>
        <taxon>Pseudomonadati</taxon>
        <taxon>Pseudomonadota</taxon>
        <taxon>Gammaproteobacteria</taxon>
        <taxon>Candidatus Pseudothioglobaceae</taxon>
        <taxon>Candidatus Thiodubiliella</taxon>
    </lineage>
</organism>
<dbReference type="Gene3D" id="3.20.20.370">
    <property type="entry name" value="Glycoside hydrolase/deacetylase"/>
    <property type="match status" value="1"/>
</dbReference>
<accession>A0A853F0S0</accession>
<evidence type="ECO:0000256" key="1">
    <source>
        <dbReference type="ARBA" id="ARBA00022729"/>
    </source>
</evidence>
<dbReference type="Pfam" id="PF13692">
    <property type="entry name" value="Glyco_trans_1_4"/>
    <property type="match status" value="1"/>
</dbReference>
<dbReference type="SUPFAM" id="SSF88713">
    <property type="entry name" value="Glycoside hydrolase/deacetylase"/>
    <property type="match status" value="1"/>
</dbReference>
<dbReference type="SUPFAM" id="SSF53756">
    <property type="entry name" value="UDP-Glycosyltransferase/glycogen phosphorylase"/>
    <property type="match status" value="1"/>
</dbReference>
<proteinExistence type="predicted"/>
<dbReference type="Proteomes" id="UP000568751">
    <property type="component" value="Unassembled WGS sequence"/>
</dbReference>
<evidence type="ECO:0000259" key="2">
    <source>
        <dbReference type="PROSITE" id="PS51677"/>
    </source>
</evidence>
<keyword evidence="1" id="KW-0732">Signal</keyword>
<dbReference type="Gene3D" id="3.40.50.2000">
    <property type="entry name" value="Glycogen Phosphorylase B"/>
    <property type="match status" value="1"/>
</dbReference>
<evidence type="ECO:0000313" key="3">
    <source>
        <dbReference type="EMBL" id="NYT27523.1"/>
    </source>
</evidence>
<protein>
    <submittedName>
        <fullName evidence="3">Polysaccharide deacetylase family protein</fullName>
    </submittedName>
</protein>
<dbReference type="PANTHER" id="PTHR34216:SF7">
    <property type="entry name" value="POLY-BETA-1,6-N-ACETYL-D-GLUCOSAMINE N-DEACETYLASE"/>
    <property type="match status" value="1"/>
</dbReference>